<sequence>MSLTDSVEDKLSDQKASPARSRERLSTPEKRLHFRHSESETVFRFPFPPFLYDLPGDVDSVFAEGDKENSLTTQVSIFHSAWVTLSYSAHCTVL</sequence>
<feature type="compositionally biased region" description="Basic and acidic residues" evidence="1">
    <location>
        <begin position="20"/>
        <end position="31"/>
    </location>
</feature>
<dbReference type="AlphaFoldDB" id="A0A0L8I7J6"/>
<organism evidence="2">
    <name type="scientific">Octopus bimaculoides</name>
    <name type="common">California two-spotted octopus</name>
    <dbReference type="NCBI Taxonomy" id="37653"/>
    <lineage>
        <taxon>Eukaryota</taxon>
        <taxon>Metazoa</taxon>
        <taxon>Spiralia</taxon>
        <taxon>Lophotrochozoa</taxon>
        <taxon>Mollusca</taxon>
        <taxon>Cephalopoda</taxon>
        <taxon>Coleoidea</taxon>
        <taxon>Octopodiformes</taxon>
        <taxon>Octopoda</taxon>
        <taxon>Incirrata</taxon>
        <taxon>Octopodidae</taxon>
        <taxon>Octopus</taxon>
    </lineage>
</organism>
<evidence type="ECO:0000256" key="1">
    <source>
        <dbReference type="SAM" id="MobiDB-lite"/>
    </source>
</evidence>
<gene>
    <name evidence="2" type="ORF">OCBIM_22029521mg</name>
</gene>
<accession>A0A0L8I7J6</accession>
<feature type="region of interest" description="Disordered" evidence="1">
    <location>
        <begin position="1"/>
        <end position="31"/>
    </location>
</feature>
<dbReference type="OrthoDB" id="1854502at2759"/>
<proteinExistence type="predicted"/>
<reference evidence="2" key="1">
    <citation type="submission" date="2015-07" db="EMBL/GenBank/DDBJ databases">
        <title>MeaNS - Measles Nucleotide Surveillance Program.</title>
        <authorList>
            <person name="Tran T."/>
            <person name="Druce J."/>
        </authorList>
    </citation>
    <scope>NUCLEOTIDE SEQUENCE</scope>
    <source>
        <strain evidence="2">UCB-OBI-ISO-001</strain>
        <tissue evidence="2">Gonad</tissue>
    </source>
</reference>
<dbReference type="EMBL" id="KQ416311">
    <property type="protein sequence ID" value="KOF97451.1"/>
    <property type="molecule type" value="Genomic_DNA"/>
</dbReference>
<evidence type="ECO:0000313" key="2">
    <source>
        <dbReference type="EMBL" id="KOF97451.1"/>
    </source>
</evidence>
<name>A0A0L8I7J6_OCTBM</name>
<protein>
    <submittedName>
        <fullName evidence="2">Uncharacterized protein</fullName>
    </submittedName>
</protein>